<evidence type="ECO:0000256" key="1">
    <source>
        <dbReference type="ARBA" id="ARBA00004271"/>
    </source>
</evidence>
<dbReference type="PANTHER" id="PTHR31080">
    <property type="entry name" value="PECTINESTERASE INHIBITOR-LIKE"/>
    <property type="match status" value="1"/>
</dbReference>
<accession>A0A067FQG4</accession>
<dbReference type="CDD" id="cd15798">
    <property type="entry name" value="PMEI-like_3"/>
    <property type="match status" value="1"/>
</dbReference>
<keyword evidence="4 7" id="KW-0732">Signal</keyword>
<dbReference type="SUPFAM" id="SSF101148">
    <property type="entry name" value="Plant invertase/pectin methylesterase inhibitor"/>
    <property type="match status" value="1"/>
</dbReference>
<evidence type="ECO:0000256" key="6">
    <source>
        <dbReference type="ARBA" id="ARBA00038471"/>
    </source>
</evidence>
<feature type="signal peptide" evidence="7">
    <location>
        <begin position="1"/>
        <end position="22"/>
    </location>
</feature>
<evidence type="ECO:0000313" key="10">
    <source>
        <dbReference type="Proteomes" id="UP000027120"/>
    </source>
</evidence>
<dbReference type="SMR" id="A0A067FQG4"/>
<keyword evidence="5" id="KW-1015">Disulfide bond</keyword>
<feature type="domain" description="Pectinesterase inhibitor" evidence="8">
    <location>
        <begin position="33"/>
        <end position="190"/>
    </location>
</feature>
<keyword evidence="10" id="KW-1185">Reference proteome</keyword>
<evidence type="ECO:0000256" key="7">
    <source>
        <dbReference type="SAM" id="SignalP"/>
    </source>
</evidence>
<evidence type="ECO:0000259" key="8">
    <source>
        <dbReference type="SMART" id="SM00856"/>
    </source>
</evidence>
<dbReference type="EMBL" id="KK784903">
    <property type="protein sequence ID" value="KDO65431.1"/>
    <property type="molecule type" value="Genomic_DNA"/>
</dbReference>
<dbReference type="GO" id="GO:0048046">
    <property type="term" value="C:apoplast"/>
    <property type="evidence" value="ECO:0007669"/>
    <property type="project" value="UniProtKB-SubCell"/>
</dbReference>
<dbReference type="GO" id="GO:0009505">
    <property type="term" value="C:plant-type cell wall"/>
    <property type="evidence" value="ECO:0000318"/>
    <property type="project" value="GO_Central"/>
</dbReference>
<evidence type="ECO:0000256" key="4">
    <source>
        <dbReference type="ARBA" id="ARBA00022729"/>
    </source>
</evidence>
<dbReference type="Proteomes" id="UP000027120">
    <property type="component" value="Unassembled WGS sequence"/>
</dbReference>
<dbReference type="Gene3D" id="1.20.140.40">
    <property type="entry name" value="Invertase/pectin methylesterase inhibitor family protein"/>
    <property type="match status" value="1"/>
</dbReference>
<reference evidence="9 10" key="1">
    <citation type="submission" date="2014-04" db="EMBL/GenBank/DDBJ databases">
        <authorList>
            <consortium name="International Citrus Genome Consortium"/>
            <person name="Gmitter F."/>
            <person name="Chen C."/>
            <person name="Farmerie W."/>
            <person name="Harkins T."/>
            <person name="Desany B."/>
            <person name="Mohiuddin M."/>
            <person name="Kodira C."/>
            <person name="Borodovsky M."/>
            <person name="Lomsadze A."/>
            <person name="Burns P."/>
            <person name="Jenkins J."/>
            <person name="Prochnik S."/>
            <person name="Shu S."/>
            <person name="Chapman J."/>
            <person name="Pitluck S."/>
            <person name="Schmutz J."/>
            <person name="Rokhsar D."/>
        </authorList>
    </citation>
    <scope>NUCLEOTIDE SEQUENCE</scope>
</reference>
<dbReference type="InterPro" id="IPR006501">
    <property type="entry name" value="Pectinesterase_inhib_dom"/>
</dbReference>
<gene>
    <name evidence="9" type="ORF">CISIN_1g029020mg</name>
</gene>
<comment type="subcellular location">
    <subcellularLocation>
        <location evidence="1">Secreted</location>
        <location evidence="1">Extracellular space</location>
        <location evidence="1">Apoplast</location>
    </subcellularLocation>
</comment>
<evidence type="ECO:0000313" key="9">
    <source>
        <dbReference type="EMBL" id="KDO65431.1"/>
    </source>
</evidence>
<dbReference type="InterPro" id="IPR051955">
    <property type="entry name" value="PME_Inhibitor"/>
</dbReference>
<dbReference type="GO" id="GO:0004857">
    <property type="term" value="F:enzyme inhibitor activity"/>
    <property type="evidence" value="ECO:0000318"/>
    <property type="project" value="GO_Central"/>
</dbReference>
<dbReference type="Pfam" id="PF04043">
    <property type="entry name" value="PMEI"/>
    <property type="match status" value="1"/>
</dbReference>
<evidence type="ECO:0000256" key="3">
    <source>
        <dbReference type="ARBA" id="ARBA00022525"/>
    </source>
</evidence>
<dbReference type="PANTHER" id="PTHR31080:SF87">
    <property type="entry name" value="PECTINESTERASE INHIBITOR 7"/>
    <property type="match status" value="1"/>
</dbReference>
<sequence>MARIANLLLALPVLCIMGMAKAGTITELPSHNGDSIFIETSCKSTRYRTVCVQSLLPYAYKIQRSPLQMALEALSVSLSRTKSADSFVSNLVKHKDLKPREQQPIDDCLQLMGDSIDRLSKSVQELRGISGANDRDFLWHISNVQTWVSAALTDDDTCLDGLAALDGEVKDSIRTRVSNVAEVTSNALALVNQLAKTHLE</sequence>
<evidence type="ECO:0000256" key="2">
    <source>
        <dbReference type="ARBA" id="ARBA00022523"/>
    </source>
</evidence>
<dbReference type="STRING" id="2711.A0A067FQG4"/>
<protein>
    <recommendedName>
        <fullName evidence="8">Pectinesterase inhibitor domain-containing protein</fullName>
    </recommendedName>
</protein>
<keyword evidence="3" id="KW-0964">Secreted</keyword>
<dbReference type="InterPro" id="IPR035513">
    <property type="entry name" value="Invertase/methylesterase_inhib"/>
</dbReference>
<dbReference type="NCBIfam" id="TIGR01614">
    <property type="entry name" value="PME_inhib"/>
    <property type="match status" value="1"/>
</dbReference>
<keyword evidence="2" id="KW-0052">Apoplast</keyword>
<feature type="chain" id="PRO_5001637401" description="Pectinesterase inhibitor domain-containing protein" evidence="7">
    <location>
        <begin position="23"/>
        <end position="200"/>
    </location>
</feature>
<name>A0A067FQG4_CITSI</name>
<dbReference type="SMART" id="SM00856">
    <property type="entry name" value="PMEI"/>
    <property type="match status" value="1"/>
</dbReference>
<comment type="similarity">
    <text evidence="6">Belongs to the PMEI family.</text>
</comment>
<dbReference type="GO" id="GO:0009827">
    <property type="term" value="P:plant-type cell wall modification"/>
    <property type="evidence" value="ECO:0000318"/>
    <property type="project" value="GO_Central"/>
</dbReference>
<evidence type="ECO:0000256" key="5">
    <source>
        <dbReference type="ARBA" id="ARBA00023157"/>
    </source>
</evidence>
<dbReference type="AlphaFoldDB" id="A0A067FQG4"/>
<proteinExistence type="inferred from homology"/>
<dbReference type="FunFam" id="1.20.140.40:FF:000006">
    <property type="entry name" value="Pectinesterase inhibitor 3"/>
    <property type="match status" value="1"/>
</dbReference>
<organism evidence="9 10">
    <name type="scientific">Citrus sinensis</name>
    <name type="common">Sweet orange</name>
    <name type="synonym">Citrus aurantium var. sinensis</name>
    <dbReference type="NCBI Taxonomy" id="2711"/>
    <lineage>
        <taxon>Eukaryota</taxon>
        <taxon>Viridiplantae</taxon>
        <taxon>Streptophyta</taxon>
        <taxon>Embryophyta</taxon>
        <taxon>Tracheophyta</taxon>
        <taxon>Spermatophyta</taxon>
        <taxon>Magnoliopsida</taxon>
        <taxon>eudicotyledons</taxon>
        <taxon>Gunneridae</taxon>
        <taxon>Pentapetalae</taxon>
        <taxon>rosids</taxon>
        <taxon>malvids</taxon>
        <taxon>Sapindales</taxon>
        <taxon>Rutaceae</taxon>
        <taxon>Aurantioideae</taxon>
        <taxon>Citrus</taxon>
    </lineage>
</organism>